<protein>
    <submittedName>
        <fullName evidence="2">Uncharacterized protein</fullName>
    </submittedName>
</protein>
<comment type="caution">
    <text evidence="2">The sequence shown here is derived from an EMBL/GenBank/DDBJ whole genome shotgun (WGS) entry which is preliminary data.</text>
</comment>
<gene>
    <name evidence="2" type="ORF">EVAR_32283_1</name>
</gene>
<organism evidence="2 3">
    <name type="scientific">Eumeta variegata</name>
    <name type="common">Bagworm moth</name>
    <name type="synonym">Eumeta japonica</name>
    <dbReference type="NCBI Taxonomy" id="151549"/>
    <lineage>
        <taxon>Eukaryota</taxon>
        <taxon>Metazoa</taxon>
        <taxon>Ecdysozoa</taxon>
        <taxon>Arthropoda</taxon>
        <taxon>Hexapoda</taxon>
        <taxon>Insecta</taxon>
        <taxon>Pterygota</taxon>
        <taxon>Neoptera</taxon>
        <taxon>Endopterygota</taxon>
        <taxon>Lepidoptera</taxon>
        <taxon>Glossata</taxon>
        <taxon>Ditrysia</taxon>
        <taxon>Tineoidea</taxon>
        <taxon>Psychidae</taxon>
        <taxon>Oiketicinae</taxon>
        <taxon>Eumeta</taxon>
    </lineage>
</organism>
<evidence type="ECO:0000313" key="3">
    <source>
        <dbReference type="Proteomes" id="UP000299102"/>
    </source>
</evidence>
<proteinExistence type="predicted"/>
<feature type="region of interest" description="Disordered" evidence="1">
    <location>
        <begin position="96"/>
        <end position="122"/>
    </location>
</feature>
<evidence type="ECO:0000256" key="1">
    <source>
        <dbReference type="SAM" id="MobiDB-lite"/>
    </source>
</evidence>
<sequence>MTYPEDRHWSSMKEERTLIILNLLKLDICMIRWADGLECLGSSLNIRILCSHASQAHERSHLFIIQFKAGYTSLAMILYTLRRDIANMDPKLGVATSYRSTPSPPRIVPLTSRDPKEGPSGG</sequence>
<dbReference type="Proteomes" id="UP000299102">
    <property type="component" value="Unassembled WGS sequence"/>
</dbReference>
<keyword evidence="3" id="KW-1185">Reference proteome</keyword>
<evidence type="ECO:0000313" key="2">
    <source>
        <dbReference type="EMBL" id="GBP48948.1"/>
    </source>
</evidence>
<name>A0A4C1WC32_EUMVA</name>
<feature type="compositionally biased region" description="Basic and acidic residues" evidence="1">
    <location>
        <begin position="113"/>
        <end position="122"/>
    </location>
</feature>
<dbReference type="EMBL" id="BGZK01000534">
    <property type="protein sequence ID" value="GBP48948.1"/>
    <property type="molecule type" value="Genomic_DNA"/>
</dbReference>
<reference evidence="2 3" key="1">
    <citation type="journal article" date="2019" name="Commun. Biol.">
        <title>The bagworm genome reveals a unique fibroin gene that provides high tensile strength.</title>
        <authorList>
            <person name="Kono N."/>
            <person name="Nakamura H."/>
            <person name="Ohtoshi R."/>
            <person name="Tomita M."/>
            <person name="Numata K."/>
            <person name="Arakawa K."/>
        </authorList>
    </citation>
    <scope>NUCLEOTIDE SEQUENCE [LARGE SCALE GENOMIC DNA]</scope>
</reference>
<accession>A0A4C1WC32</accession>
<dbReference type="AlphaFoldDB" id="A0A4C1WC32"/>